<name>A0AAN9W0S1_9ORTH</name>
<evidence type="ECO:0000313" key="1">
    <source>
        <dbReference type="EMBL" id="KAK7871820.1"/>
    </source>
</evidence>
<dbReference type="Proteomes" id="UP001378592">
    <property type="component" value="Unassembled WGS sequence"/>
</dbReference>
<sequence length="91" mass="9916">MVRALLVRRARLESGDARALGALTPAERRALDIEDERSRLRARYIQVPLAPSGAGQGAGAGPDGTSLISVLCAPHRRFALVCRHWADTLEW</sequence>
<dbReference type="EMBL" id="JAZDUA010000034">
    <property type="protein sequence ID" value="KAK7871820.1"/>
    <property type="molecule type" value="Genomic_DNA"/>
</dbReference>
<keyword evidence="2" id="KW-1185">Reference proteome</keyword>
<protein>
    <submittedName>
        <fullName evidence="1">Uncharacterized protein</fullName>
    </submittedName>
</protein>
<comment type="caution">
    <text evidence="1">The sequence shown here is derived from an EMBL/GenBank/DDBJ whole genome shotgun (WGS) entry which is preliminary data.</text>
</comment>
<gene>
    <name evidence="1" type="ORF">R5R35_014070</name>
</gene>
<organism evidence="1 2">
    <name type="scientific">Gryllus longicercus</name>
    <dbReference type="NCBI Taxonomy" id="2509291"/>
    <lineage>
        <taxon>Eukaryota</taxon>
        <taxon>Metazoa</taxon>
        <taxon>Ecdysozoa</taxon>
        <taxon>Arthropoda</taxon>
        <taxon>Hexapoda</taxon>
        <taxon>Insecta</taxon>
        <taxon>Pterygota</taxon>
        <taxon>Neoptera</taxon>
        <taxon>Polyneoptera</taxon>
        <taxon>Orthoptera</taxon>
        <taxon>Ensifera</taxon>
        <taxon>Gryllidea</taxon>
        <taxon>Grylloidea</taxon>
        <taxon>Gryllidae</taxon>
        <taxon>Gryllinae</taxon>
        <taxon>Gryllus</taxon>
    </lineage>
</organism>
<accession>A0AAN9W0S1</accession>
<proteinExistence type="predicted"/>
<dbReference type="AlphaFoldDB" id="A0AAN9W0S1"/>
<evidence type="ECO:0000313" key="2">
    <source>
        <dbReference type="Proteomes" id="UP001378592"/>
    </source>
</evidence>
<reference evidence="1 2" key="1">
    <citation type="submission" date="2024-03" db="EMBL/GenBank/DDBJ databases">
        <title>The genome assembly and annotation of the cricket Gryllus longicercus Weissman &amp; Gray.</title>
        <authorList>
            <person name="Szrajer S."/>
            <person name="Gray D."/>
            <person name="Ylla G."/>
        </authorList>
    </citation>
    <scope>NUCLEOTIDE SEQUENCE [LARGE SCALE GENOMIC DNA]</scope>
    <source>
        <strain evidence="1">DAG 2021-001</strain>
        <tissue evidence="1">Whole body minus gut</tissue>
    </source>
</reference>